<protein>
    <recommendedName>
        <fullName evidence="8">Chitin-binding type-2 domain-containing protein</fullName>
    </recommendedName>
</protein>
<dbReference type="PANTHER" id="PTHR23301:SF0">
    <property type="entry name" value="CHITIN-BINDING TYPE-2 DOMAIN-CONTAINING PROTEIN-RELATED"/>
    <property type="match status" value="1"/>
</dbReference>
<dbReference type="SUPFAM" id="SSF57625">
    <property type="entry name" value="Invertebrate chitin-binding proteins"/>
    <property type="match status" value="4"/>
</dbReference>
<dbReference type="InterPro" id="IPR051940">
    <property type="entry name" value="Chitin_bind-dev_reg"/>
</dbReference>
<comment type="caution">
    <text evidence="9">The sequence shown here is derived from an EMBL/GenBank/DDBJ whole genome shotgun (WGS) entry which is preliminary data.</text>
</comment>
<proteinExistence type="predicted"/>
<feature type="domain" description="Chitin-binding type-2" evidence="8">
    <location>
        <begin position="247"/>
        <end position="300"/>
    </location>
</feature>
<feature type="chain" id="PRO_5024368356" description="Chitin-binding type-2 domain-containing protein" evidence="7">
    <location>
        <begin position="21"/>
        <end position="562"/>
    </location>
</feature>
<evidence type="ECO:0000256" key="6">
    <source>
        <dbReference type="SAM" id="MobiDB-lite"/>
    </source>
</evidence>
<dbReference type="EMBL" id="VVIM01000002">
    <property type="protein sequence ID" value="KAB0801976.1"/>
    <property type="molecule type" value="Genomic_DNA"/>
</dbReference>
<keyword evidence="10" id="KW-1185">Reference proteome</keyword>
<feature type="domain" description="Chitin-binding type-2" evidence="8">
    <location>
        <begin position="364"/>
        <end position="417"/>
    </location>
</feature>
<feature type="domain" description="Chitin-binding type-2" evidence="8">
    <location>
        <begin position="426"/>
        <end position="482"/>
    </location>
</feature>
<keyword evidence="4" id="KW-1015">Disulfide bond</keyword>
<keyword evidence="1" id="KW-0147">Chitin-binding</keyword>
<feature type="signal peptide" evidence="7">
    <location>
        <begin position="1"/>
        <end position="20"/>
    </location>
</feature>
<reference evidence="9 10" key="1">
    <citation type="journal article" date="2018" name="Elife">
        <title>Firefly genomes illuminate parallel origins of bioluminescence in beetles.</title>
        <authorList>
            <person name="Fallon T.R."/>
            <person name="Lower S.E."/>
            <person name="Chang C.H."/>
            <person name="Bessho-Uehara M."/>
            <person name="Martin G.J."/>
            <person name="Bewick A.J."/>
            <person name="Behringer M."/>
            <person name="Debat H.J."/>
            <person name="Wong I."/>
            <person name="Day J.C."/>
            <person name="Suvorov A."/>
            <person name="Silva C.J."/>
            <person name="Stanger-Hall K.F."/>
            <person name="Hall D.W."/>
            <person name="Schmitz R.J."/>
            <person name="Nelson D.R."/>
            <person name="Lewis S.M."/>
            <person name="Shigenobu S."/>
            <person name="Bybee S.M."/>
            <person name="Larracuente A.M."/>
            <person name="Oba Y."/>
            <person name="Weng J.K."/>
        </authorList>
    </citation>
    <scope>NUCLEOTIDE SEQUENCE [LARGE SCALE GENOMIC DNA]</scope>
    <source>
        <strain evidence="9">1611_PpyrPB1</strain>
        <tissue evidence="9">Whole body</tissue>
    </source>
</reference>
<dbReference type="InterPro" id="IPR036508">
    <property type="entry name" value="Chitin-bd_dom_sf"/>
</dbReference>
<keyword evidence="3" id="KW-0677">Repeat</keyword>
<dbReference type="PROSITE" id="PS50940">
    <property type="entry name" value="CHIT_BIND_II"/>
    <property type="match status" value="4"/>
</dbReference>
<evidence type="ECO:0000259" key="8">
    <source>
        <dbReference type="PROSITE" id="PS50940"/>
    </source>
</evidence>
<dbReference type="SMART" id="SM00494">
    <property type="entry name" value="ChtBD2"/>
    <property type="match status" value="4"/>
</dbReference>
<dbReference type="OrthoDB" id="8197172at2759"/>
<keyword evidence="2 7" id="KW-0732">Signal</keyword>
<feature type="domain" description="Chitin-binding type-2" evidence="8">
    <location>
        <begin position="507"/>
        <end position="561"/>
    </location>
</feature>
<evidence type="ECO:0000313" key="9">
    <source>
        <dbReference type="EMBL" id="KAB0801976.1"/>
    </source>
</evidence>
<evidence type="ECO:0000256" key="7">
    <source>
        <dbReference type="SAM" id="SignalP"/>
    </source>
</evidence>
<evidence type="ECO:0000256" key="2">
    <source>
        <dbReference type="ARBA" id="ARBA00022729"/>
    </source>
</evidence>
<dbReference type="InParanoid" id="A0A5N4AXC7"/>
<evidence type="ECO:0000313" key="10">
    <source>
        <dbReference type="Proteomes" id="UP000327044"/>
    </source>
</evidence>
<dbReference type="PANTHER" id="PTHR23301">
    <property type="entry name" value="CHITIN BINDING PERITROPHIN-A"/>
    <property type="match status" value="1"/>
</dbReference>
<keyword evidence="5" id="KW-0325">Glycoprotein</keyword>
<evidence type="ECO:0000256" key="5">
    <source>
        <dbReference type="ARBA" id="ARBA00023180"/>
    </source>
</evidence>
<dbReference type="GO" id="GO:0005576">
    <property type="term" value="C:extracellular region"/>
    <property type="evidence" value="ECO:0007669"/>
    <property type="project" value="InterPro"/>
</dbReference>
<organism evidence="9 10">
    <name type="scientific">Photinus pyralis</name>
    <name type="common">Common eastern firefly</name>
    <name type="synonym">Lampyris pyralis</name>
    <dbReference type="NCBI Taxonomy" id="7054"/>
    <lineage>
        <taxon>Eukaryota</taxon>
        <taxon>Metazoa</taxon>
        <taxon>Ecdysozoa</taxon>
        <taxon>Arthropoda</taxon>
        <taxon>Hexapoda</taxon>
        <taxon>Insecta</taxon>
        <taxon>Pterygota</taxon>
        <taxon>Neoptera</taxon>
        <taxon>Endopterygota</taxon>
        <taxon>Coleoptera</taxon>
        <taxon>Polyphaga</taxon>
        <taxon>Elateriformia</taxon>
        <taxon>Elateroidea</taxon>
        <taxon>Lampyridae</taxon>
        <taxon>Lampyrinae</taxon>
        <taxon>Photinus</taxon>
    </lineage>
</organism>
<evidence type="ECO:0000256" key="3">
    <source>
        <dbReference type="ARBA" id="ARBA00022737"/>
    </source>
</evidence>
<accession>A0A5N4AXC7</accession>
<evidence type="ECO:0000256" key="1">
    <source>
        <dbReference type="ARBA" id="ARBA00022669"/>
    </source>
</evidence>
<evidence type="ECO:0000256" key="4">
    <source>
        <dbReference type="ARBA" id="ARBA00023157"/>
    </source>
</evidence>
<dbReference type="AlphaFoldDB" id="A0A5N4AXC7"/>
<dbReference type="Pfam" id="PF01607">
    <property type="entry name" value="CBM_14"/>
    <property type="match status" value="4"/>
</dbReference>
<dbReference type="GO" id="GO:0008061">
    <property type="term" value="F:chitin binding"/>
    <property type="evidence" value="ECO:0007669"/>
    <property type="project" value="UniProtKB-KW"/>
</dbReference>
<dbReference type="Proteomes" id="UP000327044">
    <property type="component" value="Unassembled WGS sequence"/>
</dbReference>
<dbReference type="InterPro" id="IPR002557">
    <property type="entry name" value="Chitin-bd_dom"/>
</dbReference>
<feature type="region of interest" description="Disordered" evidence="6">
    <location>
        <begin position="205"/>
        <end position="229"/>
    </location>
</feature>
<gene>
    <name evidence="9" type="ORF">PPYR_04162</name>
</gene>
<name>A0A5N4AXC7_PHOPY</name>
<sequence length="562" mass="62786">MGFSYKRILILSIIIQSIECGIIDKESRLHSVLKKGASDASNNEHIGESLYHQSIPLFISNPSTQEPLLNSQKHAILSKNNDNIFINPQMPLKVPLQQFFQVPPQAPDYASNPFLTGTVPHQPLTIPSTTTVLPSYENNPFLNVHNETLQESNVIHLVPKPIPVNTYNPFLHPESSQTTSHPPITEASTLKPILININNPFLNQHASTPSPSIKKPEEFNPQTSTHLPIEQPRIPLPAENEKINQLRSFCAKPRGQFPSDRCNTFVNCWDYVAVEQTCPPGLVFNYAGYCDYPQNVDCHGRSFEEVLVVQPPETVSLVISGEQHTNHIEHGNKPVHPSTPCNHVEVSTAAPIEYVPKPVDARLRTKCLRPRGQFPSDECNKYVECWDDNVAEVECPKGLYFSEKGYCDYLYNVNCHTRTVVREEIASPCPRPDGSFRDVDNCRSYFVCISNVVVGKHECPVGLYFNDIIGVCDYSHNVNCKREPFVYQQPQTANTVQKIPAGILGAVKDCQPGKVFRLNNDCSSAVLCRKGETEVVYCPNGLAYDAPSDRCLPLQIAKCDVA</sequence>
<dbReference type="Gene3D" id="2.170.140.10">
    <property type="entry name" value="Chitin binding domain"/>
    <property type="match status" value="4"/>
</dbReference>